<keyword evidence="2" id="KW-1185">Reference proteome</keyword>
<reference evidence="1" key="1">
    <citation type="submission" date="2021-01" db="EMBL/GenBank/DDBJ databases">
        <title>Adiantum capillus-veneris genome.</title>
        <authorList>
            <person name="Fang Y."/>
            <person name="Liao Q."/>
        </authorList>
    </citation>
    <scope>NUCLEOTIDE SEQUENCE</scope>
    <source>
        <strain evidence="1">H3</strain>
        <tissue evidence="1">Leaf</tissue>
    </source>
</reference>
<gene>
    <name evidence="1" type="ORF">GOP47_0008798</name>
</gene>
<evidence type="ECO:0000313" key="1">
    <source>
        <dbReference type="EMBL" id="KAI5076733.1"/>
    </source>
</evidence>
<evidence type="ECO:0000313" key="2">
    <source>
        <dbReference type="Proteomes" id="UP000886520"/>
    </source>
</evidence>
<dbReference type="EMBL" id="JABFUD020000008">
    <property type="protein sequence ID" value="KAI5076733.1"/>
    <property type="molecule type" value="Genomic_DNA"/>
</dbReference>
<comment type="caution">
    <text evidence="1">The sequence shown here is derived from an EMBL/GenBank/DDBJ whole genome shotgun (WGS) entry which is preliminary data.</text>
</comment>
<proteinExistence type="predicted"/>
<name>A0A9D4ZID4_ADICA</name>
<sequence>MDNITRIAWQSHPRLCAGKVETHELRASSVLHVYAKSLRGDEKIREEELRRADKRRKRYRASVGEQEVLVTELQKQPLALAWLTANTPLGSTSTVAQVIYH</sequence>
<protein>
    <submittedName>
        <fullName evidence="1">Uncharacterized protein</fullName>
    </submittedName>
</protein>
<accession>A0A9D4ZID4</accession>
<dbReference type="Proteomes" id="UP000886520">
    <property type="component" value="Chromosome 8"/>
</dbReference>
<organism evidence="1 2">
    <name type="scientific">Adiantum capillus-veneris</name>
    <name type="common">Maidenhair fern</name>
    <dbReference type="NCBI Taxonomy" id="13818"/>
    <lineage>
        <taxon>Eukaryota</taxon>
        <taxon>Viridiplantae</taxon>
        <taxon>Streptophyta</taxon>
        <taxon>Embryophyta</taxon>
        <taxon>Tracheophyta</taxon>
        <taxon>Polypodiopsida</taxon>
        <taxon>Polypodiidae</taxon>
        <taxon>Polypodiales</taxon>
        <taxon>Pteridineae</taxon>
        <taxon>Pteridaceae</taxon>
        <taxon>Vittarioideae</taxon>
        <taxon>Adiantum</taxon>
    </lineage>
</organism>
<dbReference type="AlphaFoldDB" id="A0A9D4ZID4"/>